<dbReference type="Proteomes" id="UP000241769">
    <property type="component" value="Unassembled WGS sequence"/>
</dbReference>
<dbReference type="InParanoid" id="A0A2P6N1L6"/>
<feature type="compositionally biased region" description="Low complexity" evidence="3">
    <location>
        <begin position="596"/>
        <end position="638"/>
    </location>
</feature>
<dbReference type="SMART" id="SM00147">
    <property type="entry name" value="RasGEF"/>
    <property type="match status" value="1"/>
</dbReference>
<keyword evidence="4" id="KW-0812">Transmembrane</keyword>
<keyword evidence="1 2" id="KW-0344">Guanine-nucleotide releasing factor</keyword>
<dbReference type="PROSITE" id="PS50212">
    <property type="entry name" value="RASGEF_NTER"/>
    <property type="match status" value="1"/>
</dbReference>
<feature type="domain" description="Ras-GEF" evidence="5">
    <location>
        <begin position="288"/>
        <end position="533"/>
    </location>
</feature>
<feature type="domain" description="N-terminal Ras-GEF" evidence="6">
    <location>
        <begin position="138"/>
        <end position="263"/>
    </location>
</feature>
<dbReference type="AlphaFoldDB" id="A0A2P6N1L6"/>
<dbReference type="InterPro" id="IPR008937">
    <property type="entry name" value="Ras-like_GEF"/>
</dbReference>
<organism evidence="7 8">
    <name type="scientific">Planoprotostelium fungivorum</name>
    <dbReference type="NCBI Taxonomy" id="1890364"/>
    <lineage>
        <taxon>Eukaryota</taxon>
        <taxon>Amoebozoa</taxon>
        <taxon>Evosea</taxon>
        <taxon>Variosea</taxon>
        <taxon>Cavosteliida</taxon>
        <taxon>Cavosteliaceae</taxon>
        <taxon>Planoprotostelium</taxon>
    </lineage>
</organism>
<evidence type="ECO:0000256" key="4">
    <source>
        <dbReference type="SAM" id="Phobius"/>
    </source>
</evidence>
<evidence type="ECO:0000313" key="8">
    <source>
        <dbReference type="Proteomes" id="UP000241769"/>
    </source>
</evidence>
<name>A0A2P6N1L6_9EUKA</name>
<dbReference type="GO" id="GO:0007264">
    <property type="term" value="P:small GTPase-mediated signal transduction"/>
    <property type="evidence" value="ECO:0007669"/>
    <property type="project" value="InterPro"/>
</dbReference>
<dbReference type="Pfam" id="PF00618">
    <property type="entry name" value="RasGEF_N"/>
    <property type="match status" value="1"/>
</dbReference>
<feature type="transmembrane region" description="Helical" evidence="4">
    <location>
        <begin position="698"/>
        <end position="718"/>
    </location>
</feature>
<keyword evidence="4" id="KW-1133">Transmembrane helix</keyword>
<accession>A0A2P6N1L6</accession>
<keyword evidence="4" id="KW-0472">Membrane</keyword>
<sequence>MDGEQLNQKEATGRLSDVLEEVNKDRTANGMGTIMQQVWKDVEPPGGVIIRIQAIPVKENYVCVFTLSLDQQQERQTNRTNCEPLMSAVVRKLLLNMGDFADTMLNGTEILDTESQLFIVQSMYCLMEGLYEDKMGLSPRGQQNRDLSTWIYSVLKDSNGEECESVRYFLINFRYYISPANLMNSLALRLMLALSMHTPESRKSVNQIDVTRIVNFLRQWIPHHPYDVTDQTLSIANKILALTPSPGAPDTFGSILSLDIGFLKPNSLKRPSRDEERPIIKDRVFDYDSAEIARQFTLLSQRRFCSVECIELTQQKWSNRDTDTSLNVQSLIDHCNKMTSYVNSCIVTMEDRGDRSEILQTFIEVADECLNHHDYETAFIISIALSQSSISRLKKSWKRIDEKARRKWIKVTEATDASFNYKSYRNTLRALYADPNTRNTPVIPYIAITLRDITFIEENPLYKERLYINDVSLRHILRAENAKDRIRLMGQTISEIFHYQKHCHSFFTNIHLQTLIHNGIHAAWMNEKEIYEQSKRVVRKIFKILLTSAKEDILSAPSQAQMFENRMGTIKRRSSLGIALSGLVRKVSLDEHSPRKSSSASNSRAESPTLGSPRSSGGKPRSPRVSTSSELPTLSFSSTTTSHTTHVAMDIDGTYERSVLNNIRAFFWTSALLQFAFSGPIIYLTATTHEPFPGLSEMVTVMMLSAFAAYSSLSALIATEPRRRFYKLLATMEFPVLLMMAWTAAHLFLTQPFSILQVVAAFAGFSALSFRLGGWYVIIKDNMAYEKSSLPLRYSEMSSGESYSEGFTALVSEEQRGKQSVTYQFKPQTYVYLPEFAVQQPLPSIHL</sequence>
<dbReference type="InterPro" id="IPR001895">
    <property type="entry name" value="RASGEF_cat_dom"/>
</dbReference>
<dbReference type="PANTHER" id="PTHR23113">
    <property type="entry name" value="GUANINE NUCLEOTIDE EXCHANGE FACTOR"/>
    <property type="match status" value="1"/>
</dbReference>
<comment type="caution">
    <text evidence="7">The sequence shown here is derived from an EMBL/GenBank/DDBJ whole genome shotgun (WGS) entry which is preliminary data.</text>
</comment>
<evidence type="ECO:0000313" key="7">
    <source>
        <dbReference type="EMBL" id="PRP77837.1"/>
    </source>
</evidence>
<evidence type="ECO:0000256" key="2">
    <source>
        <dbReference type="PROSITE-ProRule" id="PRU00168"/>
    </source>
</evidence>
<evidence type="ECO:0000256" key="3">
    <source>
        <dbReference type="SAM" id="MobiDB-lite"/>
    </source>
</evidence>
<dbReference type="Gene3D" id="1.20.870.10">
    <property type="entry name" value="Son of sevenless (SoS) protein Chain: S domain 1"/>
    <property type="match status" value="1"/>
</dbReference>
<dbReference type="Pfam" id="PF00617">
    <property type="entry name" value="RasGEF"/>
    <property type="match status" value="1"/>
</dbReference>
<dbReference type="PANTHER" id="PTHR23113:SF99">
    <property type="entry name" value="RASGEF DOMAIN-CONTAINING PROTEIN"/>
    <property type="match status" value="1"/>
</dbReference>
<evidence type="ECO:0000259" key="6">
    <source>
        <dbReference type="PROSITE" id="PS50212"/>
    </source>
</evidence>
<evidence type="ECO:0000256" key="1">
    <source>
        <dbReference type="ARBA" id="ARBA00022658"/>
    </source>
</evidence>
<dbReference type="InterPro" id="IPR000651">
    <property type="entry name" value="Ras-like_Gua-exchang_fac_N"/>
</dbReference>
<dbReference type="PROSITE" id="PS50009">
    <property type="entry name" value="RASGEF_CAT"/>
    <property type="match status" value="1"/>
</dbReference>
<dbReference type="STRING" id="1890364.A0A2P6N1L6"/>
<dbReference type="SUPFAM" id="SSF48366">
    <property type="entry name" value="Ras GEF"/>
    <property type="match status" value="1"/>
</dbReference>
<proteinExistence type="predicted"/>
<dbReference type="EMBL" id="MDYQ01000253">
    <property type="protein sequence ID" value="PRP77837.1"/>
    <property type="molecule type" value="Genomic_DNA"/>
</dbReference>
<dbReference type="OrthoDB" id="20818at2759"/>
<feature type="region of interest" description="Disordered" evidence="3">
    <location>
        <begin position="589"/>
        <end position="638"/>
    </location>
</feature>
<gene>
    <name evidence="7" type="ORF">PROFUN_14156</name>
</gene>
<dbReference type="InterPro" id="IPR023578">
    <property type="entry name" value="Ras_GEF_dom_sf"/>
</dbReference>
<reference evidence="7 8" key="1">
    <citation type="journal article" date="2018" name="Genome Biol. Evol.">
        <title>Multiple Roots of Fruiting Body Formation in Amoebozoa.</title>
        <authorList>
            <person name="Hillmann F."/>
            <person name="Forbes G."/>
            <person name="Novohradska S."/>
            <person name="Ferling I."/>
            <person name="Riege K."/>
            <person name="Groth M."/>
            <person name="Westermann M."/>
            <person name="Marz M."/>
            <person name="Spaller T."/>
            <person name="Winckler T."/>
            <person name="Schaap P."/>
            <person name="Glockner G."/>
        </authorList>
    </citation>
    <scope>NUCLEOTIDE SEQUENCE [LARGE SCALE GENOMIC DNA]</scope>
    <source>
        <strain evidence="7 8">Jena</strain>
    </source>
</reference>
<dbReference type="Gene3D" id="1.10.840.10">
    <property type="entry name" value="Ras guanine-nucleotide exchange factors catalytic domain"/>
    <property type="match status" value="1"/>
</dbReference>
<evidence type="ECO:0000259" key="5">
    <source>
        <dbReference type="PROSITE" id="PS50009"/>
    </source>
</evidence>
<feature type="transmembrane region" description="Helical" evidence="4">
    <location>
        <begin position="755"/>
        <end position="778"/>
    </location>
</feature>
<dbReference type="GO" id="GO:0005085">
    <property type="term" value="F:guanyl-nucleotide exchange factor activity"/>
    <property type="evidence" value="ECO:0007669"/>
    <property type="project" value="UniProtKB-KW"/>
</dbReference>
<feature type="transmembrane region" description="Helical" evidence="4">
    <location>
        <begin position="725"/>
        <end position="749"/>
    </location>
</feature>
<keyword evidence="8" id="KW-1185">Reference proteome</keyword>
<protein>
    <submittedName>
        <fullName evidence="7">Uncharacterized protein</fullName>
    </submittedName>
</protein>
<dbReference type="InterPro" id="IPR036964">
    <property type="entry name" value="RASGEF_cat_dom_sf"/>
</dbReference>